<feature type="active site" description="Proton acceptor" evidence="7">
    <location>
        <position position="216"/>
    </location>
</feature>
<evidence type="ECO:0000313" key="10">
    <source>
        <dbReference type="Proteomes" id="UP001199424"/>
    </source>
</evidence>
<evidence type="ECO:0000313" key="9">
    <source>
        <dbReference type="EMBL" id="MCC2135686.1"/>
    </source>
</evidence>
<dbReference type="SUPFAM" id="SSF101821">
    <property type="entry name" value="Aminopeptidase/glucanase lid domain"/>
    <property type="match status" value="1"/>
</dbReference>
<feature type="binding site" evidence="8">
    <location>
        <position position="217"/>
    </location>
    <ligand>
        <name>Zn(2+)</name>
        <dbReference type="ChEBI" id="CHEBI:29105"/>
        <label>2</label>
    </ligand>
</feature>
<name>A0AAE3AI60_9FIRM</name>
<dbReference type="SUPFAM" id="SSF53187">
    <property type="entry name" value="Zn-dependent exopeptidases"/>
    <property type="match status" value="1"/>
</dbReference>
<proteinExistence type="inferred from homology"/>
<dbReference type="Pfam" id="PF05343">
    <property type="entry name" value="Peptidase_M42"/>
    <property type="match status" value="1"/>
</dbReference>
<protein>
    <submittedName>
        <fullName evidence="9">M42 family metallopeptidase</fullName>
    </submittedName>
</protein>
<comment type="cofactor">
    <cofactor evidence="8">
        <name>a divalent metal cation</name>
        <dbReference type="ChEBI" id="CHEBI:60240"/>
    </cofactor>
    <text evidence="8">Binds 2 divalent metal cations per subunit.</text>
</comment>
<evidence type="ECO:0000256" key="5">
    <source>
        <dbReference type="ARBA" id="ARBA00022801"/>
    </source>
</evidence>
<dbReference type="EMBL" id="JAJEQC010000001">
    <property type="protein sequence ID" value="MCC2135686.1"/>
    <property type="molecule type" value="Genomic_DNA"/>
</dbReference>
<evidence type="ECO:0000256" key="2">
    <source>
        <dbReference type="ARBA" id="ARBA00022438"/>
    </source>
</evidence>
<keyword evidence="3" id="KW-0645">Protease</keyword>
<feature type="binding site" evidence="8">
    <location>
        <position position="182"/>
    </location>
    <ligand>
        <name>Zn(2+)</name>
        <dbReference type="ChEBI" id="CHEBI:29105"/>
        <label>2</label>
    </ligand>
</feature>
<gene>
    <name evidence="9" type="ORF">LKD31_01470</name>
</gene>
<evidence type="ECO:0000256" key="7">
    <source>
        <dbReference type="PIRSR" id="PIRSR001123-1"/>
    </source>
</evidence>
<organism evidence="9 10">
    <name type="scientific">Hominenteromicrobium mulieris</name>
    <dbReference type="NCBI Taxonomy" id="2885357"/>
    <lineage>
        <taxon>Bacteria</taxon>
        <taxon>Bacillati</taxon>
        <taxon>Bacillota</taxon>
        <taxon>Clostridia</taxon>
        <taxon>Eubacteriales</taxon>
        <taxon>Oscillospiraceae</taxon>
        <taxon>Hominenteromicrobium</taxon>
    </lineage>
</organism>
<dbReference type="PANTHER" id="PTHR32481">
    <property type="entry name" value="AMINOPEPTIDASE"/>
    <property type="match status" value="1"/>
</dbReference>
<dbReference type="Gene3D" id="2.40.30.40">
    <property type="entry name" value="Peptidase M42, domain 2"/>
    <property type="match status" value="1"/>
</dbReference>
<dbReference type="AlphaFoldDB" id="A0AAE3AI60"/>
<dbReference type="InterPro" id="IPR023367">
    <property type="entry name" value="Peptidase_M42_dom2"/>
</dbReference>
<keyword evidence="10" id="KW-1185">Reference proteome</keyword>
<dbReference type="Gene3D" id="3.40.630.10">
    <property type="entry name" value="Zn peptidases"/>
    <property type="match status" value="1"/>
</dbReference>
<dbReference type="GO" id="GO:0046872">
    <property type="term" value="F:metal ion binding"/>
    <property type="evidence" value="ECO:0007669"/>
    <property type="project" value="UniProtKB-UniRule"/>
</dbReference>
<dbReference type="PANTHER" id="PTHR32481:SF7">
    <property type="entry name" value="AMINOPEPTIDASE YHFE-RELATED"/>
    <property type="match status" value="1"/>
</dbReference>
<evidence type="ECO:0000256" key="4">
    <source>
        <dbReference type="ARBA" id="ARBA00022723"/>
    </source>
</evidence>
<comment type="similarity">
    <text evidence="1 6">Belongs to the peptidase M42 family.</text>
</comment>
<evidence type="ECO:0000256" key="8">
    <source>
        <dbReference type="PIRSR" id="PIRSR001123-2"/>
    </source>
</evidence>
<dbReference type="GO" id="GO:0004177">
    <property type="term" value="F:aminopeptidase activity"/>
    <property type="evidence" value="ECO:0007669"/>
    <property type="project" value="UniProtKB-UniRule"/>
</dbReference>
<keyword evidence="4 8" id="KW-0479">Metal-binding</keyword>
<feature type="binding site" evidence="8">
    <location>
        <position position="182"/>
    </location>
    <ligand>
        <name>Zn(2+)</name>
        <dbReference type="ChEBI" id="CHEBI:29105"/>
        <label>1</label>
    </ligand>
</feature>
<dbReference type="InterPro" id="IPR051464">
    <property type="entry name" value="Peptidase_M42_aminopept"/>
</dbReference>
<dbReference type="CDD" id="cd05657">
    <property type="entry name" value="M42_glucanase_like"/>
    <property type="match status" value="1"/>
</dbReference>
<dbReference type="PIRSF" id="PIRSF001123">
    <property type="entry name" value="PepA_GA"/>
    <property type="match status" value="1"/>
</dbReference>
<evidence type="ECO:0000256" key="3">
    <source>
        <dbReference type="ARBA" id="ARBA00022670"/>
    </source>
</evidence>
<evidence type="ECO:0000256" key="1">
    <source>
        <dbReference type="ARBA" id="ARBA00006272"/>
    </source>
</evidence>
<comment type="caution">
    <text evidence="9">The sequence shown here is derived from an EMBL/GenBank/DDBJ whole genome shotgun (WGS) entry which is preliminary data.</text>
</comment>
<keyword evidence="5" id="KW-0378">Hydrolase</keyword>
<evidence type="ECO:0000256" key="6">
    <source>
        <dbReference type="PIRNR" id="PIRNR001123"/>
    </source>
</evidence>
<dbReference type="GO" id="GO:0006508">
    <property type="term" value="P:proteolysis"/>
    <property type="evidence" value="ECO:0007669"/>
    <property type="project" value="UniProtKB-KW"/>
</dbReference>
<reference evidence="9" key="1">
    <citation type="submission" date="2021-10" db="EMBL/GenBank/DDBJ databases">
        <title>Anaerobic single-cell dispensing facilitates the cultivation of human gut bacteria.</title>
        <authorList>
            <person name="Afrizal A."/>
        </authorList>
    </citation>
    <scope>NUCLEOTIDE SEQUENCE</scope>
    <source>
        <strain evidence="9">CLA-AA-H250</strain>
    </source>
</reference>
<dbReference type="InterPro" id="IPR008007">
    <property type="entry name" value="Peptidase_M42"/>
</dbReference>
<keyword evidence="2" id="KW-0031">Aminopeptidase</keyword>
<accession>A0AAE3AI60</accession>
<dbReference type="Proteomes" id="UP001199424">
    <property type="component" value="Unassembled WGS sequence"/>
</dbReference>
<feature type="binding site" evidence="8">
    <location>
        <position position="237"/>
    </location>
    <ligand>
        <name>Zn(2+)</name>
        <dbReference type="ChEBI" id="CHEBI:29105"/>
        <label>1</label>
    </ligand>
</feature>
<feature type="binding site" evidence="8">
    <location>
        <position position="317"/>
    </location>
    <ligand>
        <name>Zn(2+)</name>
        <dbReference type="ChEBI" id="CHEBI:29105"/>
        <label>2</label>
    </ligand>
</feature>
<dbReference type="RefSeq" id="WP_308448312.1">
    <property type="nucleotide sequence ID" value="NZ_JAJEQC010000001.1"/>
</dbReference>
<sequence length="340" mass="36570">MNMDYCLSELKALLSIDSPSGFTDKAADYLIGELTALGYAPEKTRKGGVFCCLGGEGSPLVLMAHVDTLGGMISTIKPNGRITITPIGGLRAENCEAENCRIYSRFSGVYSGTLQLCNASIHVNGSYGEKLRTFETTEVVLDEPVKSADDVRALGIEAGDFVCFDPRTVITESGYIKSRFLDDKLSAAMLLALAKEIKDNNRTLKRKVYLHFTVYEEVGHGASASVPNDAEELISVDMGCVGDGLTCTEREVSICAKDSGGPYNYAVTTALVEAAKSVGAKYAVDVYPHYGSDVEASLRSGWDVRHGLIGAGVYASHGYERSHIEGVENTLKLLEAYVLD</sequence>
<feature type="binding site" evidence="8">
    <location>
        <position position="65"/>
    </location>
    <ligand>
        <name>Zn(2+)</name>
        <dbReference type="ChEBI" id="CHEBI:29105"/>
        <label>1</label>
    </ligand>
</feature>